<proteinExistence type="predicted"/>
<reference evidence="1 2" key="1">
    <citation type="submission" date="2019-04" db="EMBL/GenBank/DDBJ databases">
        <title>Streptomyces oryziradicis sp. nov., a novel actinomycete isolated from rhizosphere soil of rice (Oryza sativa L.).</title>
        <authorList>
            <person name="Li C."/>
        </authorList>
    </citation>
    <scope>NUCLEOTIDE SEQUENCE [LARGE SCALE GENOMIC DNA]</scope>
    <source>
        <strain evidence="1 2">NEAU-C40</strain>
    </source>
</reference>
<keyword evidence="2" id="KW-1185">Reference proteome</keyword>
<dbReference type="Proteomes" id="UP000305778">
    <property type="component" value="Unassembled WGS sequence"/>
</dbReference>
<accession>A0A4U0SVZ6</accession>
<protein>
    <recommendedName>
        <fullName evidence="3">ATP/GTP-binding protein</fullName>
    </recommendedName>
</protein>
<sequence>MSPGEDVAQVVGVPTWLWVDGSVWRPVSRTARVPGMVVTATATPRRVVWSMGDGVRVTCVGPGTAYSARFAADSVSPDCGHVYRRSSAGRPGEAFTVTATIVWDVVWQGGGQAGAVPGLRSAAEIPVRVSEVQALVVDGRRGR</sequence>
<evidence type="ECO:0008006" key="3">
    <source>
        <dbReference type="Google" id="ProtNLM"/>
    </source>
</evidence>
<evidence type="ECO:0000313" key="1">
    <source>
        <dbReference type="EMBL" id="TKA12267.1"/>
    </source>
</evidence>
<dbReference type="AlphaFoldDB" id="A0A4U0SVZ6"/>
<dbReference type="OrthoDB" id="3742379at2"/>
<name>A0A4U0SVZ6_9ACTN</name>
<evidence type="ECO:0000313" key="2">
    <source>
        <dbReference type="Proteomes" id="UP000305778"/>
    </source>
</evidence>
<dbReference type="EMBL" id="SUMC01000005">
    <property type="protein sequence ID" value="TKA12267.1"/>
    <property type="molecule type" value="Genomic_DNA"/>
</dbReference>
<gene>
    <name evidence="1" type="ORF">FCI23_07080</name>
</gene>
<organism evidence="1 2">
    <name type="scientific">Actinacidiphila oryziradicis</name>
    <dbReference type="NCBI Taxonomy" id="2571141"/>
    <lineage>
        <taxon>Bacteria</taxon>
        <taxon>Bacillati</taxon>
        <taxon>Actinomycetota</taxon>
        <taxon>Actinomycetes</taxon>
        <taxon>Kitasatosporales</taxon>
        <taxon>Streptomycetaceae</taxon>
        <taxon>Actinacidiphila</taxon>
    </lineage>
</organism>
<comment type="caution">
    <text evidence="1">The sequence shown here is derived from an EMBL/GenBank/DDBJ whole genome shotgun (WGS) entry which is preliminary data.</text>
</comment>